<feature type="transmembrane region" description="Helical" evidence="1">
    <location>
        <begin position="171"/>
        <end position="193"/>
    </location>
</feature>
<keyword evidence="1" id="KW-0812">Transmembrane</keyword>
<sequence>MAMATALMAATTTLHVRPVGWKILGYSIVSLLLITIFVGFYCDPHSSRCRQGNAWSYDRWGLYVCRTEYCESSCPPDALIKAPVDALSNVTFVIVGILIAVFGIEDYRYFNSKNVDDGKNHEAQDYTSDSPPNLLVGGTGALALIPVFLGSLCLVYAGVGSFVFHGGMTEFGLTLDMGSVWTLVTIIIPYLFFNHLHFVKLNYKYGPHMIILLTGSGMMYSFYFPFTSVYHSLGDATLVIPIGAALNFALLVSYYFTGMCLVKIRKLTDGFLLITAVAFMGIAYHFQDDLKYCISPTSAFQGHAVWHSCMAIGVGFFYLFLRQERRIQGGGGMTWKERTGSGSGGERELMNLDDVGVVNKV</sequence>
<dbReference type="EMBL" id="BRXX01000344">
    <property type="protein sequence ID" value="GMI06273.1"/>
    <property type="molecule type" value="Genomic_DNA"/>
</dbReference>
<keyword evidence="3" id="KW-1185">Reference proteome</keyword>
<reference evidence="3" key="1">
    <citation type="journal article" date="2023" name="Commun. Biol.">
        <title>Genome analysis of Parmales, the sister group of diatoms, reveals the evolutionary specialization of diatoms from phago-mixotrophs to photoautotrophs.</title>
        <authorList>
            <person name="Ban H."/>
            <person name="Sato S."/>
            <person name="Yoshikawa S."/>
            <person name="Yamada K."/>
            <person name="Nakamura Y."/>
            <person name="Ichinomiya M."/>
            <person name="Sato N."/>
            <person name="Blanc-Mathieu R."/>
            <person name="Endo H."/>
            <person name="Kuwata A."/>
            <person name="Ogata H."/>
        </authorList>
    </citation>
    <scope>NUCLEOTIDE SEQUENCE [LARGE SCALE GENOMIC DNA]</scope>
    <source>
        <strain evidence="3">NIES 3699</strain>
    </source>
</reference>
<keyword evidence="1" id="KW-1133">Transmembrane helix</keyword>
<feature type="transmembrane region" description="Helical" evidence="1">
    <location>
        <begin position="134"/>
        <end position="159"/>
    </location>
</feature>
<feature type="transmembrane region" description="Helical" evidence="1">
    <location>
        <begin position="23"/>
        <end position="41"/>
    </location>
</feature>
<evidence type="ECO:0008006" key="4">
    <source>
        <dbReference type="Google" id="ProtNLM"/>
    </source>
</evidence>
<keyword evidence="1" id="KW-0472">Membrane</keyword>
<protein>
    <recommendedName>
        <fullName evidence="4">Ceramidase</fullName>
    </recommendedName>
</protein>
<feature type="transmembrane region" description="Helical" evidence="1">
    <location>
        <begin position="205"/>
        <end position="224"/>
    </location>
</feature>
<feature type="transmembrane region" description="Helical" evidence="1">
    <location>
        <begin position="86"/>
        <end position="104"/>
    </location>
</feature>
<proteinExistence type="predicted"/>
<gene>
    <name evidence="2" type="ORF">TrVE_jg13519</name>
</gene>
<evidence type="ECO:0000256" key="1">
    <source>
        <dbReference type="SAM" id="Phobius"/>
    </source>
</evidence>
<dbReference type="AlphaFoldDB" id="A0A9W7CCP5"/>
<name>A0A9W7CCP5_9STRA</name>
<feature type="transmembrane region" description="Helical" evidence="1">
    <location>
        <begin position="304"/>
        <end position="321"/>
    </location>
</feature>
<evidence type="ECO:0000313" key="3">
    <source>
        <dbReference type="Proteomes" id="UP001165160"/>
    </source>
</evidence>
<organism evidence="2 3">
    <name type="scientific">Triparma verrucosa</name>
    <dbReference type="NCBI Taxonomy" id="1606542"/>
    <lineage>
        <taxon>Eukaryota</taxon>
        <taxon>Sar</taxon>
        <taxon>Stramenopiles</taxon>
        <taxon>Ochrophyta</taxon>
        <taxon>Bolidophyceae</taxon>
        <taxon>Parmales</taxon>
        <taxon>Triparmaceae</taxon>
        <taxon>Triparma</taxon>
    </lineage>
</organism>
<evidence type="ECO:0000313" key="2">
    <source>
        <dbReference type="EMBL" id="GMI06273.1"/>
    </source>
</evidence>
<accession>A0A9W7CCP5</accession>
<feature type="transmembrane region" description="Helical" evidence="1">
    <location>
        <begin position="267"/>
        <end position="284"/>
    </location>
</feature>
<dbReference type="Proteomes" id="UP001165160">
    <property type="component" value="Unassembled WGS sequence"/>
</dbReference>
<comment type="caution">
    <text evidence="2">The sequence shown here is derived from an EMBL/GenBank/DDBJ whole genome shotgun (WGS) entry which is preliminary data.</text>
</comment>
<feature type="transmembrane region" description="Helical" evidence="1">
    <location>
        <begin position="236"/>
        <end position="255"/>
    </location>
</feature>